<evidence type="ECO:0000313" key="1">
    <source>
        <dbReference type="EMBL" id="JAP10443.1"/>
    </source>
</evidence>
<organism evidence="1">
    <name type="scientific">Solanum chacoense</name>
    <name type="common">Chaco potato</name>
    <dbReference type="NCBI Taxonomy" id="4108"/>
    <lineage>
        <taxon>Eukaryota</taxon>
        <taxon>Viridiplantae</taxon>
        <taxon>Streptophyta</taxon>
        <taxon>Embryophyta</taxon>
        <taxon>Tracheophyta</taxon>
        <taxon>Spermatophyta</taxon>
        <taxon>Magnoliopsida</taxon>
        <taxon>eudicotyledons</taxon>
        <taxon>Gunneridae</taxon>
        <taxon>Pentapetalae</taxon>
        <taxon>asterids</taxon>
        <taxon>lamiids</taxon>
        <taxon>Solanales</taxon>
        <taxon>Solanaceae</taxon>
        <taxon>Solanoideae</taxon>
        <taxon>Solaneae</taxon>
        <taxon>Solanum</taxon>
    </lineage>
</organism>
<reference evidence="1" key="1">
    <citation type="submission" date="2015-12" db="EMBL/GenBank/DDBJ databases">
        <title>Gene expression during late stages of embryo sac development: a critical building block for successful pollen-pistil interactions.</title>
        <authorList>
            <person name="Liu Y."/>
            <person name="Joly V."/>
            <person name="Sabar M."/>
            <person name="Matton D.P."/>
        </authorList>
    </citation>
    <scope>NUCLEOTIDE SEQUENCE</scope>
</reference>
<feature type="non-terminal residue" evidence="1">
    <location>
        <position position="1"/>
    </location>
</feature>
<dbReference type="AlphaFoldDB" id="A0A0V0GT97"/>
<dbReference type="EMBL" id="GEDG01033106">
    <property type="protein sequence ID" value="JAP10443.1"/>
    <property type="molecule type" value="Transcribed_RNA"/>
</dbReference>
<accession>A0A0V0GT97</accession>
<protein>
    <submittedName>
        <fullName evidence="1">Putative ovule protein</fullName>
    </submittedName>
</protein>
<proteinExistence type="predicted"/>
<name>A0A0V0GT97_SOLCH</name>
<sequence length="73" mass="8563">SERVSGTCAIHKSTTEHRSDIHPLVFSFFFFHLQIPLKKHCSKYGINHRNQEIKEKLVTSELRKDNSTICFFV</sequence>